<evidence type="ECO:0000313" key="12">
    <source>
        <dbReference type="EMBL" id="MBM9504496.1"/>
    </source>
</evidence>
<dbReference type="EMBL" id="JADKYB010000004">
    <property type="protein sequence ID" value="MBM9504496.1"/>
    <property type="molecule type" value="Genomic_DNA"/>
</dbReference>
<dbReference type="PIRSF" id="PIRSF001348">
    <property type="entry name" value="PEP_carboxykinase_GTP"/>
    <property type="match status" value="1"/>
</dbReference>
<dbReference type="NCBIfam" id="NF003253">
    <property type="entry name" value="PRK04210.1"/>
    <property type="match status" value="1"/>
</dbReference>
<evidence type="ECO:0000256" key="6">
    <source>
        <dbReference type="ARBA" id="ARBA00023134"/>
    </source>
</evidence>
<dbReference type="InterPro" id="IPR018091">
    <property type="entry name" value="PEP_carboxykin_GTP_CS"/>
</dbReference>
<dbReference type="GO" id="GO:0004613">
    <property type="term" value="F:phosphoenolpyruvate carboxykinase (GTP) activity"/>
    <property type="evidence" value="ECO:0007669"/>
    <property type="project" value="UniProtKB-EC"/>
</dbReference>
<reference evidence="12 13" key="1">
    <citation type="submission" date="2021-01" db="EMBL/GenBank/DDBJ databases">
        <title>Streptomyces acididurans sp. nov., isolated from a peat swamp forest soil.</title>
        <authorList>
            <person name="Chantavorakit T."/>
            <person name="Duangmal K."/>
        </authorList>
    </citation>
    <scope>NUCLEOTIDE SEQUENCE [LARGE SCALE GENOMIC DNA]</scope>
    <source>
        <strain evidence="12 13">KK5PA1</strain>
    </source>
</reference>
<dbReference type="CDD" id="cd00819">
    <property type="entry name" value="PEPCK_GTP"/>
    <property type="match status" value="1"/>
</dbReference>
<feature type="binding site" evidence="9">
    <location>
        <position position="297"/>
    </location>
    <ligand>
        <name>Mn(2+)</name>
        <dbReference type="ChEBI" id="CHEBI:29035"/>
    </ligand>
</feature>
<keyword evidence="9" id="KW-0963">Cytoplasm</keyword>
<comment type="function">
    <text evidence="9">Catalyzes the conversion of oxaloacetate (OAA) to phosphoenolpyruvate (PEP), the rate-limiting step in the metabolic pathway that produces glucose from lactate and other precursors derived from the citric acid cycle.</text>
</comment>
<gene>
    <name evidence="9" type="primary">pckG</name>
    <name evidence="12" type="ORF">ITX44_08100</name>
</gene>
<evidence type="ECO:0000259" key="10">
    <source>
        <dbReference type="Pfam" id="PF00821"/>
    </source>
</evidence>
<comment type="catalytic activity">
    <reaction evidence="9">
        <text>oxaloacetate + GTP = phosphoenolpyruvate + GDP + CO2</text>
        <dbReference type="Rhea" id="RHEA:10388"/>
        <dbReference type="ChEBI" id="CHEBI:16452"/>
        <dbReference type="ChEBI" id="CHEBI:16526"/>
        <dbReference type="ChEBI" id="CHEBI:37565"/>
        <dbReference type="ChEBI" id="CHEBI:58189"/>
        <dbReference type="ChEBI" id="CHEBI:58702"/>
        <dbReference type="EC" id="4.1.1.32"/>
    </reaction>
</comment>
<dbReference type="Gene3D" id="3.40.449.10">
    <property type="entry name" value="Phosphoenolpyruvate Carboxykinase, domain 1"/>
    <property type="match status" value="1"/>
</dbReference>
<keyword evidence="7 9" id="KW-0464">Manganese</keyword>
<dbReference type="RefSeq" id="WP_205356383.1">
    <property type="nucleotide sequence ID" value="NZ_JADKYB010000004.1"/>
</dbReference>
<keyword evidence="6 9" id="KW-0342">GTP-binding</keyword>
<protein>
    <recommendedName>
        <fullName evidence="9">Phosphoenolpyruvate carboxykinase [GTP]</fullName>
        <shortName evidence="9">PEP carboxykinase</shortName>
        <shortName evidence="9">PEPCK</shortName>
        <ecNumber evidence="9">4.1.1.32</ecNumber>
    </recommendedName>
    <alternativeName>
        <fullName evidence="9">GTP-dependent phosphoenolpyruvate carboxykinase</fullName>
        <shortName evidence="9">GTP-PEPCK</shortName>
    </alternativeName>
</protein>
<dbReference type="SUPFAM" id="SSF53795">
    <property type="entry name" value="PEP carboxykinase-like"/>
    <property type="match status" value="1"/>
</dbReference>
<dbReference type="HAMAP" id="MF_00452">
    <property type="entry name" value="PEPCK_GTP"/>
    <property type="match status" value="1"/>
</dbReference>
<dbReference type="InterPro" id="IPR008209">
    <property type="entry name" value="PEP_carboxykinase_GTP"/>
</dbReference>
<proteinExistence type="inferred from homology"/>
<evidence type="ECO:0000256" key="4">
    <source>
        <dbReference type="ARBA" id="ARBA00022741"/>
    </source>
</evidence>
<evidence type="ECO:0000256" key="7">
    <source>
        <dbReference type="ARBA" id="ARBA00023211"/>
    </source>
</evidence>
<dbReference type="PROSITE" id="PS00505">
    <property type="entry name" value="PEPCK_GTP"/>
    <property type="match status" value="1"/>
</dbReference>
<name>A0ABS2TNB9_9ACTN</name>
<dbReference type="Gene3D" id="3.90.228.20">
    <property type="match status" value="1"/>
</dbReference>
<organism evidence="12 13">
    <name type="scientific">Actinacidiphila acididurans</name>
    <dbReference type="NCBI Taxonomy" id="2784346"/>
    <lineage>
        <taxon>Bacteria</taxon>
        <taxon>Bacillati</taxon>
        <taxon>Actinomycetota</taxon>
        <taxon>Actinomycetes</taxon>
        <taxon>Kitasatosporales</taxon>
        <taxon>Streptomycetaceae</taxon>
        <taxon>Actinacidiphila</taxon>
    </lineage>
</organism>
<dbReference type="InterPro" id="IPR035078">
    <property type="entry name" value="PEP_carboxykinase_GTP_N"/>
</dbReference>
<dbReference type="Gene3D" id="2.170.8.10">
    <property type="entry name" value="Phosphoenolpyruvate Carboxykinase, domain 2"/>
    <property type="match status" value="1"/>
</dbReference>
<comment type="caution">
    <text evidence="12">The sequence shown here is derived from an EMBL/GenBank/DDBJ whole genome shotgun (WGS) entry which is preliminary data.</text>
</comment>
<feature type="binding site" evidence="9">
    <location>
        <begin position="221"/>
        <end position="223"/>
    </location>
    <ligand>
        <name>substrate</name>
    </ligand>
</feature>
<dbReference type="Pfam" id="PF17297">
    <property type="entry name" value="PEPCK_N"/>
    <property type="match status" value="1"/>
</dbReference>
<dbReference type="SUPFAM" id="SSF68923">
    <property type="entry name" value="PEP carboxykinase N-terminal domain"/>
    <property type="match status" value="1"/>
</dbReference>
<keyword evidence="3 9" id="KW-0479">Metal-binding</keyword>
<dbReference type="EC" id="4.1.1.32" evidence="9"/>
<keyword evidence="8 9" id="KW-0456">Lyase</keyword>
<dbReference type="InterPro" id="IPR013035">
    <property type="entry name" value="PEP_carboxykinase_C"/>
</dbReference>
<comment type="cofactor">
    <cofactor evidence="9">
        <name>Mn(2+)</name>
        <dbReference type="ChEBI" id="CHEBI:29035"/>
    </cofactor>
    <text evidence="9">Binds 1 Mn(2+) ion per subunit.</text>
</comment>
<dbReference type="Pfam" id="PF00821">
    <property type="entry name" value="PEPCK_GTP"/>
    <property type="match status" value="1"/>
</dbReference>
<evidence type="ECO:0000256" key="2">
    <source>
        <dbReference type="ARBA" id="ARBA00022432"/>
    </source>
</evidence>
<keyword evidence="2 9" id="KW-0312">Gluconeogenesis</keyword>
<evidence type="ECO:0000256" key="5">
    <source>
        <dbReference type="ARBA" id="ARBA00022793"/>
    </source>
</evidence>
<dbReference type="PANTHER" id="PTHR11561">
    <property type="entry name" value="PHOSPHOENOLPYRUVATE CARBOXYKINASE"/>
    <property type="match status" value="1"/>
</dbReference>
<evidence type="ECO:0000256" key="1">
    <source>
        <dbReference type="ARBA" id="ARBA00005796"/>
    </source>
</evidence>
<comment type="subcellular location">
    <subcellularLocation>
        <location evidence="9">Cytoplasm</location>
    </subcellularLocation>
</comment>
<dbReference type="InterPro" id="IPR008210">
    <property type="entry name" value="PEP_carboxykinase_N"/>
</dbReference>
<evidence type="ECO:0000256" key="8">
    <source>
        <dbReference type="ARBA" id="ARBA00023239"/>
    </source>
</evidence>
<keyword evidence="4 9" id="KW-0547">Nucleotide-binding</keyword>
<sequence length="606" mass="66542">MARSFTAPTNHQELIGWVGEIAELTEPDEIVWCTGSEEEYHRLAGELVAKGTFTELDPTLRPNSYYAASDPTDVARVEDRTFICSEREADAGPTNHWMAPARMREIFTGTDGRDGLFRGSMRGRTMYVVPFSMGPLGSPLSALGVEITDSAYVAVSMRTMTRMGSAVLEELGEDGDFVRAVHSVGAPLAPGRADVPWPCNTTKYISHFPETREIWSYGSGYGGNALLGKKCYALRIASVMARDEGWLAEHMLILKLTPPHGEPRYVAAAFPSACGKTNLAMLEPTISGWTVETVGDDIAWMRFGADGRLYAINPEAGFFGVAPGTGEHTNANAMKTMYANSIFTNVALTDDGDVWWEGMTEEPPAHLTDWKGQDWTPASDTPAAHPNARFTVPAAQCPIIAPEWEDPRGVPISAILFGGRRASAVPLVTESFDWRHGVFLGANVASEKTAAAEGKVGELRRDPFAMLPFCGYNMGDYFAHWLRIGESADPEKLPRIFYVNWFRKDASGRFVWPGFGENSRVLKWIVERLNGEAEGVTTPIGVLPTPGALDTDGLGLTPEQLKLLLTVDLDVWREEASLIPGHLELFGEHTPKELWDEYHALVERLG</sequence>
<dbReference type="InterPro" id="IPR035077">
    <property type="entry name" value="PEP_carboxykinase_GTP_C"/>
</dbReference>
<evidence type="ECO:0000313" key="13">
    <source>
        <dbReference type="Proteomes" id="UP000749040"/>
    </source>
</evidence>
<feature type="binding site" evidence="9">
    <location>
        <begin position="273"/>
        <end position="278"/>
    </location>
    <ligand>
        <name>GTP</name>
        <dbReference type="ChEBI" id="CHEBI:37565"/>
    </ligand>
</feature>
<keyword evidence="13" id="KW-1185">Reference proteome</keyword>
<dbReference type="PANTHER" id="PTHR11561:SF0">
    <property type="entry name" value="PHOSPHOENOLPYRUVATE CARBOXYKINASE [GTP]-RELATED"/>
    <property type="match status" value="1"/>
</dbReference>
<feature type="binding site" evidence="9">
    <location>
        <position position="389"/>
    </location>
    <ligand>
        <name>GTP</name>
        <dbReference type="ChEBI" id="CHEBI:37565"/>
    </ligand>
</feature>
<feature type="binding site" evidence="9">
    <location>
        <begin position="387"/>
        <end position="389"/>
    </location>
    <ligand>
        <name>substrate</name>
    </ligand>
</feature>
<feature type="binding site" evidence="9">
    <location>
        <position position="76"/>
    </location>
    <ligand>
        <name>substrate</name>
    </ligand>
</feature>
<feature type="binding site" evidence="9">
    <location>
        <position position="420"/>
    </location>
    <ligand>
        <name>GTP</name>
        <dbReference type="ChEBI" id="CHEBI:37565"/>
    </ligand>
</feature>
<comment type="pathway">
    <text evidence="9">Carbohydrate biosynthesis; gluconeogenesis.</text>
</comment>
<feature type="binding site" evidence="9">
    <location>
        <position position="272"/>
    </location>
    <ligand>
        <name>substrate</name>
    </ligand>
</feature>
<evidence type="ECO:0000256" key="3">
    <source>
        <dbReference type="ARBA" id="ARBA00022723"/>
    </source>
</evidence>
<comment type="similarity">
    <text evidence="1 9">Belongs to the phosphoenolpyruvate carboxykinase [GTP] family.</text>
</comment>
<keyword evidence="5 9" id="KW-0210">Decarboxylase</keyword>
<evidence type="ECO:0000256" key="9">
    <source>
        <dbReference type="HAMAP-Rule" id="MF_00452"/>
    </source>
</evidence>
<dbReference type="Proteomes" id="UP000749040">
    <property type="component" value="Unassembled WGS sequence"/>
</dbReference>
<comment type="subunit">
    <text evidence="9">Monomer.</text>
</comment>
<feature type="domain" description="Phosphoenolpyruvate carboxykinase GTP-utilising N-terminal" evidence="11">
    <location>
        <begin position="17"/>
        <end position="242"/>
    </location>
</feature>
<feature type="binding site" evidence="9">
    <location>
        <position position="230"/>
    </location>
    <ligand>
        <name>Mn(2+)</name>
        <dbReference type="ChEBI" id="CHEBI:29035"/>
    </ligand>
</feature>
<feature type="binding site" evidence="9">
    <location>
        <position position="250"/>
    </location>
    <ligand>
        <name>Mn(2+)</name>
        <dbReference type="ChEBI" id="CHEBI:29035"/>
    </ligand>
</feature>
<feature type="binding site" evidence="9">
    <location>
        <begin position="515"/>
        <end position="518"/>
    </location>
    <ligand>
        <name>GTP</name>
        <dbReference type="ChEBI" id="CHEBI:37565"/>
    </ligand>
</feature>
<feature type="active site" evidence="9">
    <location>
        <position position="274"/>
    </location>
</feature>
<feature type="domain" description="Phosphoenolpyruvate carboxykinase C-terminal P-loop" evidence="10">
    <location>
        <begin position="246"/>
        <end position="603"/>
    </location>
</feature>
<evidence type="ECO:0000259" key="11">
    <source>
        <dbReference type="Pfam" id="PF17297"/>
    </source>
</evidence>
<accession>A0ABS2TNB9</accession>